<keyword evidence="6 19" id="KW-0812">Transmembrane</keyword>
<feature type="binding site" evidence="17">
    <location>
        <position position="28"/>
    </location>
    <ligand>
        <name>ATP</name>
        <dbReference type="ChEBI" id="CHEBI:30616"/>
    </ligand>
</feature>
<dbReference type="GO" id="GO:0005524">
    <property type="term" value="F:ATP binding"/>
    <property type="evidence" value="ECO:0007669"/>
    <property type="project" value="UniProtKB-KW"/>
</dbReference>
<name>A0A840THR3_9BACT</name>
<keyword evidence="10 19" id="KW-1133">Transmembrane helix</keyword>
<feature type="binding site" evidence="16">
    <location>
        <position position="69"/>
    </location>
    <ligand>
        <name>substrate</name>
    </ligand>
</feature>
<comment type="similarity">
    <text evidence="2">Belongs to the bacterial diacylglycerol kinase family.</text>
</comment>
<keyword evidence="4" id="KW-0444">Lipid biosynthesis</keyword>
<feature type="binding site" evidence="17">
    <location>
        <position position="76"/>
    </location>
    <ligand>
        <name>ATP</name>
        <dbReference type="ChEBI" id="CHEBI:30616"/>
    </ligand>
</feature>
<evidence type="ECO:0000256" key="11">
    <source>
        <dbReference type="ARBA" id="ARBA00023098"/>
    </source>
</evidence>
<reference evidence="20 21" key="1">
    <citation type="submission" date="2020-08" db="EMBL/GenBank/DDBJ databases">
        <title>Genomic Encyclopedia of Type Strains, Phase IV (KMG-IV): sequencing the most valuable type-strain genomes for metagenomic binning, comparative biology and taxonomic classification.</title>
        <authorList>
            <person name="Goeker M."/>
        </authorList>
    </citation>
    <scope>NUCLEOTIDE SEQUENCE [LARGE SCALE GENOMIC DNA]</scope>
    <source>
        <strain evidence="20 21">DSM 105074</strain>
    </source>
</reference>
<dbReference type="InterPro" id="IPR000829">
    <property type="entry name" value="DAGK"/>
</dbReference>
<dbReference type="InterPro" id="IPR036945">
    <property type="entry name" value="DAGK_sf"/>
</dbReference>
<evidence type="ECO:0000256" key="5">
    <source>
        <dbReference type="ARBA" id="ARBA00022679"/>
    </source>
</evidence>
<feature type="transmembrane region" description="Helical" evidence="19">
    <location>
        <begin position="95"/>
        <end position="117"/>
    </location>
</feature>
<keyword evidence="13" id="KW-0594">Phospholipid biosynthesis</keyword>
<feature type="binding site" evidence="18">
    <location>
        <position position="28"/>
    </location>
    <ligand>
        <name>a divalent metal cation</name>
        <dbReference type="ChEBI" id="CHEBI:60240"/>
    </ligand>
</feature>
<gene>
    <name evidence="20" type="ORF">HNQ92_000942</name>
</gene>
<comment type="caution">
    <text evidence="20">The sequence shown here is derived from an EMBL/GenBank/DDBJ whole genome shotgun (WGS) entry which is preliminary data.</text>
</comment>
<evidence type="ECO:0000256" key="13">
    <source>
        <dbReference type="ARBA" id="ARBA00023209"/>
    </source>
</evidence>
<keyword evidence="21" id="KW-1185">Reference proteome</keyword>
<evidence type="ECO:0000256" key="10">
    <source>
        <dbReference type="ARBA" id="ARBA00022989"/>
    </source>
</evidence>
<dbReference type="CDD" id="cd14265">
    <property type="entry name" value="UDPK_IM_like"/>
    <property type="match status" value="1"/>
</dbReference>
<dbReference type="EMBL" id="JACHGF010000001">
    <property type="protein sequence ID" value="MBB5282821.1"/>
    <property type="molecule type" value="Genomic_DNA"/>
</dbReference>
<dbReference type="GO" id="GO:0046872">
    <property type="term" value="F:metal ion binding"/>
    <property type="evidence" value="ECO:0007669"/>
    <property type="project" value="UniProtKB-KW"/>
</dbReference>
<evidence type="ECO:0000256" key="16">
    <source>
        <dbReference type="PIRSR" id="PIRSR600829-2"/>
    </source>
</evidence>
<dbReference type="PANTHER" id="PTHR34299:SF1">
    <property type="entry name" value="DIACYLGLYCEROL KINASE"/>
    <property type="match status" value="1"/>
</dbReference>
<keyword evidence="9 17" id="KW-0067">ATP-binding</keyword>
<dbReference type="Pfam" id="PF01219">
    <property type="entry name" value="DAGK_prokar"/>
    <property type="match status" value="1"/>
</dbReference>
<feature type="transmembrane region" description="Helical" evidence="19">
    <location>
        <begin position="31"/>
        <end position="48"/>
    </location>
</feature>
<feature type="active site" description="Proton acceptor" evidence="15">
    <location>
        <position position="69"/>
    </location>
</feature>
<dbReference type="PANTHER" id="PTHR34299">
    <property type="entry name" value="DIACYLGLYCEROL KINASE"/>
    <property type="match status" value="1"/>
</dbReference>
<accession>A0A840THR3</accession>
<evidence type="ECO:0000256" key="6">
    <source>
        <dbReference type="ARBA" id="ARBA00022692"/>
    </source>
</evidence>
<dbReference type="AlphaFoldDB" id="A0A840THR3"/>
<evidence type="ECO:0000256" key="12">
    <source>
        <dbReference type="ARBA" id="ARBA00023136"/>
    </source>
</evidence>
<dbReference type="InterPro" id="IPR033717">
    <property type="entry name" value="UDPK"/>
</dbReference>
<keyword evidence="11" id="KW-0443">Lipid metabolism</keyword>
<feature type="binding site" evidence="17">
    <location>
        <begin position="94"/>
        <end position="95"/>
    </location>
    <ligand>
        <name>ATP</name>
        <dbReference type="ChEBI" id="CHEBI:30616"/>
    </ligand>
</feature>
<evidence type="ECO:0000256" key="2">
    <source>
        <dbReference type="ARBA" id="ARBA00005967"/>
    </source>
</evidence>
<evidence type="ECO:0000256" key="14">
    <source>
        <dbReference type="ARBA" id="ARBA00023264"/>
    </source>
</evidence>
<keyword evidence="5 20" id="KW-0808">Transferase</keyword>
<evidence type="ECO:0000256" key="9">
    <source>
        <dbReference type="ARBA" id="ARBA00022840"/>
    </source>
</evidence>
<evidence type="ECO:0000256" key="4">
    <source>
        <dbReference type="ARBA" id="ARBA00022516"/>
    </source>
</evidence>
<sequence>MSHPVDLRKALRSFRFAGAGIASLFRYENNARIHLLAAALVVGAGFWLQLSRMEWCVILTQVGLVWAAEAFNTALEKLADLVSPDYHPTIKAVKDVSAAGVLLVALVAAVVGTLIFLPKLLALF</sequence>
<feature type="binding site" evidence="18">
    <location>
        <position position="76"/>
    </location>
    <ligand>
        <name>a divalent metal cation</name>
        <dbReference type="ChEBI" id="CHEBI:60240"/>
    </ligand>
</feature>
<evidence type="ECO:0000256" key="15">
    <source>
        <dbReference type="PIRSR" id="PIRSR600829-1"/>
    </source>
</evidence>
<dbReference type="EC" id="2.7.1.107" evidence="20"/>
<dbReference type="RefSeq" id="WP_184171567.1">
    <property type="nucleotide sequence ID" value="NZ_JACHGF010000001.1"/>
</dbReference>
<evidence type="ECO:0000256" key="18">
    <source>
        <dbReference type="PIRSR" id="PIRSR600829-4"/>
    </source>
</evidence>
<dbReference type="Gene3D" id="1.10.287.3610">
    <property type="match status" value="1"/>
</dbReference>
<evidence type="ECO:0000313" key="21">
    <source>
        <dbReference type="Proteomes" id="UP000557307"/>
    </source>
</evidence>
<evidence type="ECO:0000313" key="20">
    <source>
        <dbReference type="EMBL" id="MBB5282821.1"/>
    </source>
</evidence>
<evidence type="ECO:0000256" key="3">
    <source>
        <dbReference type="ARBA" id="ARBA00022475"/>
    </source>
</evidence>
<comment type="cofactor">
    <cofactor evidence="18">
        <name>Mg(2+)</name>
        <dbReference type="ChEBI" id="CHEBI:18420"/>
    </cofactor>
    <text evidence="18">Mn(2+), Zn(2+), Cd(2+) and Co(2+) support activity to lesser extents.</text>
</comment>
<evidence type="ECO:0000256" key="7">
    <source>
        <dbReference type="ARBA" id="ARBA00022741"/>
    </source>
</evidence>
<organism evidence="20 21">
    <name type="scientific">Rhabdobacter roseus</name>
    <dbReference type="NCBI Taxonomy" id="1655419"/>
    <lineage>
        <taxon>Bacteria</taxon>
        <taxon>Pseudomonadati</taxon>
        <taxon>Bacteroidota</taxon>
        <taxon>Cytophagia</taxon>
        <taxon>Cytophagales</taxon>
        <taxon>Cytophagaceae</taxon>
        <taxon>Rhabdobacter</taxon>
    </lineage>
</organism>
<keyword evidence="7 17" id="KW-0547">Nucleotide-binding</keyword>
<keyword evidence="18" id="KW-0460">Magnesium</keyword>
<proteinExistence type="inferred from homology"/>
<dbReference type="Proteomes" id="UP000557307">
    <property type="component" value="Unassembled WGS sequence"/>
</dbReference>
<keyword evidence="14" id="KW-1208">Phospholipid metabolism</keyword>
<keyword evidence="18" id="KW-0479">Metal-binding</keyword>
<evidence type="ECO:0000256" key="8">
    <source>
        <dbReference type="ARBA" id="ARBA00022777"/>
    </source>
</evidence>
<keyword evidence="3" id="KW-1003">Cell membrane</keyword>
<keyword evidence="12 19" id="KW-0472">Membrane</keyword>
<evidence type="ECO:0000256" key="19">
    <source>
        <dbReference type="SAM" id="Phobius"/>
    </source>
</evidence>
<comment type="subcellular location">
    <subcellularLocation>
        <location evidence="1">Cell membrane</location>
        <topology evidence="1">Multi-pass membrane protein</topology>
    </subcellularLocation>
</comment>
<keyword evidence="8 20" id="KW-0418">Kinase</keyword>
<dbReference type="GO" id="GO:0005886">
    <property type="term" value="C:plasma membrane"/>
    <property type="evidence" value="ECO:0007669"/>
    <property type="project" value="UniProtKB-SubCell"/>
</dbReference>
<evidence type="ECO:0000256" key="1">
    <source>
        <dbReference type="ARBA" id="ARBA00004651"/>
    </source>
</evidence>
<protein>
    <submittedName>
        <fullName evidence="20">Diacylglycerol kinase (ATP)</fullName>
        <ecNumber evidence="20">2.7.1.107</ecNumber>
    </submittedName>
</protein>
<dbReference type="GO" id="GO:0008654">
    <property type="term" value="P:phospholipid biosynthetic process"/>
    <property type="evidence" value="ECO:0007669"/>
    <property type="project" value="UniProtKB-KW"/>
</dbReference>
<dbReference type="GO" id="GO:0004143">
    <property type="term" value="F:ATP-dependent diacylglycerol kinase activity"/>
    <property type="evidence" value="ECO:0007669"/>
    <property type="project" value="UniProtKB-EC"/>
</dbReference>
<evidence type="ECO:0000256" key="17">
    <source>
        <dbReference type="PIRSR" id="PIRSR600829-3"/>
    </source>
</evidence>